<evidence type="ECO:0000313" key="2">
    <source>
        <dbReference type="Proteomes" id="UP000019143"/>
    </source>
</evidence>
<dbReference type="EMBL" id="BAVB01000344">
    <property type="protein sequence ID" value="GAE52267.1"/>
    <property type="molecule type" value="Genomic_DNA"/>
</dbReference>
<name>W4S7D7_9XANT</name>
<dbReference type="Proteomes" id="UP000019143">
    <property type="component" value="Unassembled WGS sequence"/>
</dbReference>
<comment type="caution">
    <text evidence="1">The sequence shown here is derived from an EMBL/GenBank/DDBJ whole genome shotgun (WGS) entry which is preliminary data.</text>
</comment>
<feature type="non-terminal residue" evidence="1">
    <location>
        <position position="1"/>
    </location>
</feature>
<reference evidence="1 2" key="1">
    <citation type="submission" date="2014-01" db="EMBL/GenBank/DDBJ databases">
        <title>Genome sequence and analysis of Xanthomonas arboricola pv. pruni.</title>
        <authorList>
            <person name="Fujikawa T."/>
            <person name="Nakazono-Nagaoka E."/>
        </authorList>
    </citation>
    <scope>NUCLEOTIDE SEQUENCE [LARGE SCALE GENOMIC DNA]</scope>
    <source>
        <strain evidence="2">MAFF 311562</strain>
    </source>
</reference>
<gene>
    <name evidence="1" type="ORF">XPU_3799</name>
</gene>
<proteinExistence type="predicted"/>
<sequence>LTPVSGTPQTQSADGAPARDALIERLTAHAGQAALADADKIEAVSAALGSMAKTLFKQL</sequence>
<evidence type="ECO:0000313" key="1">
    <source>
        <dbReference type="EMBL" id="GAE52267.1"/>
    </source>
</evidence>
<accession>W4S7D7</accession>
<dbReference type="AlphaFoldDB" id="W4S7D7"/>
<protein>
    <submittedName>
        <fullName evidence="1">Uncharacterized protein</fullName>
    </submittedName>
</protein>
<organism evidence="1 2">
    <name type="scientific">Xanthomonas arboricola pv. pruni str. MAFF 311562</name>
    <dbReference type="NCBI Taxonomy" id="1414836"/>
    <lineage>
        <taxon>Bacteria</taxon>
        <taxon>Pseudomonadati</taxon>
        <taxon>Pseudomonadota</taxon>
        <taxon>Gammaproteobacteria</taxon>
        <taxon>Lysobacterales</taxon>
        <taxon>Lysobacteraceae</taxon>
        <taxon>Xanthomonas</taxon>
    </lineage>
</organism>